<feature type="compositionally biased region" description="Low complexity" evidence="1">
    <location>
        <begin position="525"/>
        <end position="540"/>
    </location>
</feature>
<dbReference type="GO" id="GO:0005881">
    <property type="term" value="C:cytoplasmic microtubule"/>
    <property type="evidence" value="ECO:0007669"/>
    <property type="project" value="TreeGrafter"/>
</dbReference>
<dbReference type="SMART" id="SM01349">
    <property type="entry name" value="TOG"/>
    <property type="match status" value="3"/>
</dbReference>
<organism evidence="3 4">
    <name type="scientific">Scylla paramamosain</name>
    <name type="common">Mud crab</name>
    <dbReference type="NCBI Taxonomy" id="85552"/>
    <lineage>
        <taxon>Eukaryota</taxon>
        <taxon>Metazoa</taxon>
        <taxon>Ecdysozoa</taxon>
        <taxon>Arthropoda</taxon>
        <taxon>Crustacea</taxon>
        <taxon>Multicrustacea</taxon>
        <taxon>Malacostraca</taxon>
        <taxon>Eumalacostraca</taxon>
        <taxon>Eucarida</taxon>
        <taxon>Decapoda</taxon>
        <taxon>Pleocyemata</taxon>
        <taxon>Brachyura</taxon>
        <taxon>Eubrachyura</taxon>
        <taxon>Portunoidea</taxon>
        <taxon>Portunidae</taxon>
        <taxon>Portuninae</taxon>
        <taxon>Scylla</taxon>
    </lineage>
</organism>
<feature type="region of interest" description="Disordered" evidence="1">
    <location>
        <begin position="200"/>
        <end position="261"/>
    </location>
</feature>
<feature type="compositionally biased region" description="Basic and acidic residues" evidence="1">
    <location>
        <begin position="1160"/>
        <end position="1172"/>
    </location>
</feature>
<feature type="compositionally biased region" description="Polar residues" evidence="1">
    <location>
        <begin position="1144"/>
        <end position="1153"/>
    </location>
</feature>
<feature type="compositionally biased region" description="Polar residues" evidence="1">
    <location>
        <begin position="704"/>
        <end position="725"/>
    </location>
</feature>
<dbReference type="PANTHER" id="PTHR21567:SF9">
    <property type="entry name" value="CLIP-ASSOCIATING PROTEIN"/>
    <property type="match status" value="1"/>
</dbReference>
<feature type="compositionally biased region" description="Low complexity" evidence="1">
    <location>
        <begin position="40"/>
        <end position="51"/>
    </location>
</feature>
<feature type="region of interest" description="Disordered" evidence="1">
    <location>
        <begin position="1"/>
        <end position="157"/>
    </location>
</feature>
<sequence>MPSVSPTGPDMYEGSPPPPVSPATSMELGGSFTSQCSVESLGSLDSGHSSSADNGPNESQTGTPSPGAQSPALVITNPSTLCSKARDKEGNMSSPVSLASMGCQDRPPSRIDRSLSNTSTTSVTSDMSMKSTDTVGSSTTVNSDQTGATSTSTSSTTIVTPIKTKEELDSYIDHLDSLWSEEDEWIMIFDNLIKNTEASTRTRRHTHHHSHHHTSGTTSYHSSPYQSPYKAGKGDDDVDRASVKSGGSKSRASSAPPVRRTVQGAALPPKSAGAAAGAVDEASFFALFEDVPKVTIYSHKELEDTLTKVREVIASQSNDWDKRVDALKKIRSLIIAGAGSYEEFYPHLRLLEPAMQLSIKDLRSQVVREACVTVAYMSQELHHKVDHLCETLLPSLINLIPNSAKIMASSGIVTIRFIIQNTHHHKLIPILLRELSSKNREIRKVLCEVLDQLVHTWPTHSMEKHIVILSESIKKGITDADPEARAFSRKAYWGFADHFKEEADKLLNSLDPSYKKMLQGEMGMSNSSSSQSLHGSQSKQVGGGRTGWARSPSTAGSTENLSGQFSRPSHTSIQRSAIPTPASHRPQESSASPVTPTSNFRSNSAIDLQAARRAQARSQYAQAQRLKVGSGASLPRPRKTSDHPPISSITSPDRMGRSRSRGGVSQSQPGSRSGSPSSRLSYQTYASPGDSGTMGRTRRRSGIPRSTGTSREPSPTRYSALSGISPSKCRSRSISGASEMPPQVPVKSRQVMAQKILQQSREAESALADALVSLPPGGVLSTGTLQHSTTHRSPNRKMYTKAFEDQSDNDSETSSVCSERSFDSSRQTNMQDVNDIISNCASPHWGDRKEGLVALRIFLQGSHMLTGSELRKVTEIFTKMFMDAQTKVFTMFLDTLMDLIMVHKADLGDWLYVLLTRLLNKLGSDLLGSVQTKIHKTLDLVRDSFPCDQQFIVIMRFLVDQTQTPNCKVKVATLTYLKCLVDVMELGDLTASPDTPVALAKILTWTADQKFLEIRRAASAAFIAMFNCNMTEFTALLQQLPPACQSTASQIIQTHLKRVSSLDASPSSLPPRTPPSSGGTPVLQSPNTSLPRSHRPARYNTIDFDDTENLNPEEVYRSLKRTTAEIQNYSFDLESLEKHRDSTSQDSGISQLSAGGADIRGSDVVDDKHAEDTNGILSGRSSSVSSPTHRQLSLMSDSSRNGLDTLTDDDLGRGDGQESDAEVMTNVIAELSNTDEGRTVEKRTALTNLIRLARTGSTLVWNENFRAVLRLLLESLNCGDGGQRALVLAVLTEMMRRSPLVHHFLSFSELIILRVLNAHADKEKEVHRAAVVCAGTVAEILPPEVVIRVLKPLIQMAEYPVNQASIKMLNKLVEAHQPSIVAAALPEIMPGLIKAYDNKESCVRKASVFCMVALHNAVGEEAMVPHLEALTGSKLKLLNLYIKRAETQNSGASSPKSEPPM</sequence>
<feature type="compositionally biased region" description="Low complexity" evidence="1">
    <location>
        <begin position="609"/>
        <end position="625"/>
    </location>
</feature>
<evidence type="ECO:0000259" key="2">
    <source>
        <dbReference type="SMART" id="SM01349"/>
    </source>
</evidence>
<dbReference type="GO" id="GO:0045180">
    <property type="term" value="C:basal cortex"/>
    <property type="evidence" value="ECO:0007669"/>
    <property type="project" value="TreeGrafter"/>
</dbReference>
<feature type="compositionally biased region" description="Low complexity" evidence="1">
    <location>
        <begin position="661"/>
        <end position="679"/>
    </location>
</feature>
<dbReference type="Proteomes" id="UP001487740">
    <property type="component" value="Unassembled WGS sequence"/>
</dbReference>
<feature type="domain" description="TOG" evidence="2">
    <location>
        <begin position="1210"/>
        <end position="1451"/>
    </location>
</feature>
<dbReference type="EMBL" id="JARAKH010000024">
    <property type="protein sequence ID" value="KAK8391266.1"/>
    <property type="molecule type" value="Genomic_DNA"/>
</dbReference>
<feature type="compositionally biased region" description="Basic and acidic residues" evidence="1">
    <location>
        <begin position="232"/>
        <end position="242"/>
    </location>
</feature>
<dbReference type="PANTHER" id="PTHR21567">
    <property type="entry name" value="CLASP"/>
    <property type="match status" value="1"/>
</dbReference>
<dbReference type="Gene3D" id="1.25.10.10">
    <property type="entry name" value="Leucine-rich Repeat Variant"/>
    <property type="match status" value="3"/>
</dbReference>
<dbReference type="InterPro" id="IPR034085">
    <property type="entry name" value="TOG"/>
</dbReference>
<dbReference type="InterPro" id="IPR016024">
    <property type="entry name" value="ARM-type_fold"/>
</dbReference>
<feature type="compositionally biased region" description="Polar residues" evidence="1">
    <location>
        <begin position="52"/>
        <end position="68"/>
    </location>
</feature>
<evidence type="ECO:0000256" key="1">
    <source>
        <dbReference type="SAM" id="MobiDB-lite"/>
    </source>
</evidence>
<dbReference type="GO" id="GO:0072686">
    <property type="term" value="C:mitotic spindle"/>
    <property type="evidence" value="ECO:0007669"/>
    <property type="project" value="TreeGrafter"/>
</dbReference>
<dbReference type="GO" id="GO:0090307">
    <property type="term" value="P:mitotic spindle assembly"/>
    <property type="evidence" value="ECO:0007669"/>
    <property type="project" value="TreeGrafter"/>
</dbReference>
<reference evidence="3 4" key="1">
    <citation type="submission" date="2023-03" db="EMBL/GenBank/DDBJ databases">
        <title>High-quality genome of Scylla paramamosain provides insights in environmental adaptation.</title>
        <authorList>
            <person name="Zhang L."/>
        </authorList>
    </citation>
    <scope>NUCLEOTIDE SEQUENCE [LARGE SCALE GENOMIC DNA]</scope>
    <source>
        <strain evidence="3">LZ_2023a</strain>
        <tissue evidence="3">Muscle</tissue>
    </source>
</reference>
<dbReference type="GO" id="GO:0005815">
    <property type="term" value="C:microtubule organizing center"/>
    <property type="evidence" value="ECO:0007669"/>
    <property type="project" value="TreeGrafter"/>
</dbReference>
<feature type="compositionally biased region" description="Low complexity" evidence="1">
    <location>
        <begin position="116"/>
        <end position="135"/>
    </location>
</feature>
<evidence type="ECO:0000313" key="3">
    <source>
        <dbReference type="EMBL" id="KAK8391266.1"/>
    </source>
</evidence>
<feature type="region of interest" description="Disordered" evidence="1">
    <location>
        <begin position="520"/>
        <end position="746"/>
    </location>
</feature>
<feature type="domain" description="TOG" evidence="2">
    <location>
        <begin position="821"/>
        <end position="1061"/>
    </location>
</feature>
<evidence type="ECO:0000313" key="4">
    <source>
        <dbReference type="Proteomes" id="UP001487740"/>
    </source>
</evidence>
<feature type="region of interest" description="Disordered" evidence="1">
    <location>
        <begin position="782"/>
        <end position="828"/>
    </location>
</feature>
<feature type="compositionally biased region" description="Polar residues" evidence="1">
    <location>
        <begin position="136"/>
        <end position="148"/>
    </location>
</feature>
<feature type="compositionally biased region" description="Polar residues" evidence="1">
    <location>
        <begin position="1187"/>
        <end position="1201"/>
    </location>
</feature>
<gene>
    <name evidence="3" type="ORF">O3P69_017127</name>
</gene>
<dbReference type="InterPro" id="IPR011989">
    <property type="entry name" value="ARM-like"/>
</dbReference>
<dbReference type="InterPro" id="IPR024395">
    <property type="entry name" value="CLASP_N_dom"/>
</dbReference>
<proteinExistence type="predicted"/>
<name>A0AAW0TX72_SCYPA</name>
<comment type="caution">
    <text evidence="3">The sequence shown here is derived from an EMBL/GenBank/DDBJ whole genome shotgun (WGS) entry which is preliminary data.</text>
</comment>
<feature type="domain" description="TOG" evidence="2">
    <location>
        <begin position="298"/>
        <end position="531"/>
    </location>
</feature>
<feature type="compositionally biased region" description="Polar residues" evidence="1">
    <location>
        <begin position="1082"/>
        <end position="1091"/>
    </location>
</feature>
<feature type="compositionally biased region" description="Polar residues" evidence="1">
    <location>
        <begin position="551"/>
        <end position="577"/>
    </location>
</feature>
<feature type="compositionally biased region" description="Low complexity" evidence="1">
    <location>
        <begin position="243"/>
        <end position="254"/>
    </location>
</feature>
<feature type="region of interest" description="Disordered" evidence="1">
    <location>
        <begin position="1137"/>
        <end position="1219"/>
    </location>
</feature>
<dbReference type="GO" id="GO:0008017">
    <property type="term" value="F:microtubule binding"/>
    <property type="evidence" value="ECO:0007669"/>
    <property type="project" value="TreeGrafter"/>
</dbReference>
<feature type="compositionally biased region" description="Polar residues" evidence="1">
    <location>
        <begin position="588"/>
        <end position="606"/>
    </location>
</feature>
<dbReference type="GO" id="GO:0040001">
    <property type="term" value="P:establishment of mitotic spindle localization"/>
    <property type="evidence" value="ECO:0007669"/>
    <property type="project" value="TreeGrafter"/>
</dbReference>
<feature type="region of interest" description="Disordered" evidence="1">
    <location>
        <begin position="1062"/>
        <end position="1106"/>
    </location>
</feature>
<dbReference type="SUPFAM" id="SSF48371">
    <property type="entry name" value="ARM repeat"/>
    <property type="match status" value="2"/>
</dbReference>
<dbReference type="GO" id="GO:0000776">
    <property type="term" value="C:kinetochore"/>
    <property type="evidence" value="ECO:0007669"/>
    <property type="project" value="TreeGrafter"/>
</dbReference>
<accession>A0AAW0TX72</accession>
<keyword evidence="4" id="KW-1185">Reference proteome</keyword>
<feature type="compositionally biased region" description="Polar residues" evidence="1">
    <location>
        <begin position="812"/>
        <end position="828"/>
    </location>
</feature>
<protein>
    <recommendedName>
        <fullName evidence="2">TOG domain-containing protein</fullName>
    </recommendedName>
</protein>
<feature type="compositionally biased region" description="Basic residues" evidence="1">
    <location>
        <begin position="789"/>
        <end position="799"/>
    </location>
</feature>
<feature type="compositionally biased region" description="Basic residues" evidence="1">
    <location>
        <begin position="201"/>
        <end position="214"/>
    </location>
</feature>
<dbReference type="GO" id="GO:0005876">
    <property type="term" value="C:spindle microtubule"/>
    <property type="evidence" value="ECO:0007669"/>
    <property type="project" value="TreeGrafter"/>
</dbReference>
<dbReference type="Pfam" id="PF12348">
    <property type="entry name" value="CLASP_N"/>
    <property type="match status" value="1"/>
</dbReference>